<evidence type="ECO:0000313" key="3">
    <source>
        <dbReference type="EMBL" id="CAD9475467.1"/>
    </source>
</evidence>
<feature type="domain" description="Serine hydrolase" evidence="2">
    <location>
        <begin position="6"/>
        <end position="187"/>
    </location>
</feature>
<dbReference type="InterPro" id="IPR029058">
    <property type="entry name" value="AB_hydrolase_fold"/>
</dbReference>
<name>A0A7S2MCK9_9STRA</name>
<dbReference type="InterPro" id="IPR050593">
    <property type="entry name" value="LovG"/>
</dbReference>
<reference evidence="3" key="1">
    <citation type="submission" date="2021-01" db="EMBL/GenBank/DDBJ databases">
        <authorList>
            <person name="Corre E."/>
            <person name="Pelletier E."/>
            <person name="Niang G."/>
            <person name="Scheremetjew M."/>
            <person name="Finn R."/>
            <person name="Kale V."/>
            <person name="Holt S."/>
            <person name="Cochrane G."/>
            <person name="Meng A."/>
            <person name="Brown T."/>
            <person name="Cohen L."/>
        </authorList>
    </citation>
    <scope>NUCLEOTIDE SEQUENCE</scope>
    <source>
        <strain evidence="3">CCMP826</strain>
    </source>
</reference>
<dbReference type="GO" id="GO:0005634">
    <property type="term" value="C:nucleus"/>
    <property type="evidence" value="ECO:0007669"/>
    <property type="project" value="TreeGrafter"/>
</dbReference>
<evidence type="ECO:0000256" key="1">
    <source>
        <dbReference type="ARBA" id="ARBA00022801"/>
    </source>
</evidence>
<dbReference type="SUPFAM" id="SSF53474">
    <property type="entry name" value="alpha/beta-Hydrolases"/>
    <property type="match status" value="1"/>
</dbReference>
<dbReference type="Gene3D" id="3.40.50.1820">
    <property type="entry name" value="alpha/beta hydrolase"/>
    <property type="match status" value="1"/>
</dbReference>
<dbReference type="PANTHER" id="PTHR48070:SF6">
    <property type="entry name" value="ESTERASE OVCA2"/>
    <property type="match status" value="1"/>
</dbReference>
<dbReference type="GO" id="GO:0016787">
    <property type="term" value="F:hydrolase activity"/>
    <property type="evidence" value="ECO:0007669"/>
    <property type="project" value="UniProtKB-KW"/>
</dbReference>
<dbReference type="GO" id="GO:0005737">
    <property type="term" value="C:cytoplasm"/>
    <property type="evidence" value="ECO:0007669"/>
    <property type="project" value="TreeGrafter"/>
</dbReference>
<dbReference type="EMBL" id="HBGV01003866">
    <property type="protein sequence ID" value="CAD9475467.1"/>
    <property type="molecule type" value="Transcribed_RNA"/>
</dbReference>
<gene>
    <name evidence="3" type="ORF">HTAM1171_LOCUS2354</name>
</gene>
<dbReference type="InterPro" id="IPR005645">
    <property type="entry name" value="FSH-like_dom"/>
</dbReference>
<accession>A0A7S2MCK9</accession>
<dbReference type="AlphaFoldDB" id="A0A7S2MCK9"/>
<evidence type="ECO:0000259" key="2">
    <source>
        <dbReference type="Pfam" id="PF03959"/>
    </source>
</evidence>
<keyword evidence="1" id="KW-0378">Hydrolase</keyword>
<proteinExistence type="predicted"/>
<sequence length="217" mass="24895">METTCERPRILCLHGTGANSDITALQLHGLNLSSSAECKFLNAPHTAPKCWPGLQFFSQGPWFSWSVEENHWEESLVFLADFCKKNGPFDGVYGFSQAAGLITNFSHPSIWRDRFEFDRCPWKFAILACGADSSCMDIQQNDASKIDLPSFHIFGEKDPILADGQALEPYWNTEKRMKYTHTRGHEIDMNMTRREPELGKLLKDFLDEQKNDYVDEY</sequence>
<dbReference type="PANTHER" id="PTHR48070">
    <property type="entry name" value="ESTERASE OVCA2"/>
    <property type="match status" value="1"/>
</dbReference>
<dbReference type="Pfam" id="PF03959">
    <property type="entry name" value="FSH1"/>
    <property type="match status" value="1"/>
</dbReference>
<protein>
    <recommendedName>
        <fullName evidence="2">Serine hydrolase domain-containing protein</fullName>
    </recommendedName>
</protein>
<organism evidence="3">
    <name type="scientific">Helicotheca tamesis</name>
    <dbReference type="NCBI Taxonomy" id="374047"/>
    <lineage>
        <taxon>Eukaryota</taxon>
        <taxon>Sar</taxon>
        <taxon>Stramenopiles</taxon>
        <taxon>Ochrophyta</taxon>
        <taxon>Bacillariophyta</taxon>
        <taxon>Mediophyceae</taxon>
        <taxon>Lithodesmiophycidae</taxon>
        <taxon>Lithodesmiales</taxon>
        <taxon>Lithodesmiaceae</taxon>
        <taxon>Helicotheca</taxon>
    </lineage>
</organism>